<comment type="caution">
    <text evidence="1">The sequence shown here is derived from an EMBL/GenBank/DDBJ whole genome shotgun (WGS) entry which is preliminary data.</text>
</comment>
<dbReference type="AlphaFoldDB" id="A0A8J2JC32"/>
<name>A0A8J2JC32_FUSEQ</name>
<evidence type="ECO:0000313" key="2">
    <source>
        <dbReference type="Proteomes" id="UP000693738"/>
    </source>
</evidence>
<dbReference type="EMBL" id="CAJSTJ010000173">
    <property type="protein sequence ID" value="CAG7564913.1"/>
    <property type="molecule type" value="Genomic_DNA"/>
</dbReference>
<proteinExistence type="predicted"/>
<reference evidence="1" key="1">
    <citation type="submission" date="2021-05" db="EMBL/GenBank/DDBJ databases">
        <authorList>
            <person name="Khan N."/>
        </authorList>
    </citation>
    <scope>NUCLEOTIDE SEQUENCE</scope>
</reference>
<protein>
    <submittedName>
        <fullName evidence="1">Uncharacterized protein</fullName>
    </submittedName>
</protein>
<organism evidence="1 2">
    <name type="scientific">Fusarium equiseti</name>
    <name type="common">Fusarium scirpi</name>
    <dbReference type="NCBI Taxonomy" id="61235"/>
    <lineage>
        <taxon>Eukaryota</taxon>
        <taxon>Fungi</taxon>
        <taxon>Dikarya</taxon>
        <taxon>Ascomycota</taxon>
        <taxon>Pezizomycotina</taxon>
        <taxon>Sordariomycetes</taxon>
        <taxon>Hypocreomycetidae</taxon>
        <taxon>Hypocreales</taxon>
        <taxon>Nectriaceae</taxon>
        <taxon>Fusarium</taxon>
        <taxon>Fusarium incarnatum-equiseti species complex</taxon>
    </lineage>
</organism>
<sequence length="197" mass="21521">MKLSNGKPAWRTYETFAIVHRKVATNRVMQVALKASYKILPSLEQQATYARILDMAKKTPNTFGINQEVSDVLKEAGLNTTAKDKTKKACQKASGLSTSQQQVHLVSEPKAAAMYALHGLDPHGLKVGDTTVVVGAGGGTVNLISYTITSFKLARTRRSARKRQNGYVGLLYNNFQIEGVEPPENPVPPTDTFIDSE</sequence>
<accession>A0A8J2JC32</accession>
<dbReference type="Proteomes" id="UP000693738">
    <property type="component" value="Unassembled WGS sequence"/>
</dbReference>
<gene>
    <name evidence="1" type="ORF">FEQUK3_LOCUS10624</name>
</gene>
<evidence type="ECO:0000313" key="1">
    <source>
        <dbReference type="EMBL" id="CAG7564913.1"/>
    </source>
</evidence>